<dbReference type="EMBL" id="CP001600">
    <property type="protein sequence ID" value="ACR69356.1"/>
    <property type="molecule type" value="Genomic_DNA"/>
</dbReference>
<protein>
    <submittedName>
        <fullName evidence="1">Uncharacterized protein</fullName>
    </submittedName>
</protein>
<dbReference type="KEGG" id="eic:NT01EI_2181"/>
<sequence length="88" mass="10047">MKPEQQRQRLSFSGLAAALLLRVTPQQAVAMHIMVGLLPLAGWPRFLYTVPADVMTSVVTPSALGLARYKREEKFFRRMRYNAIKEAR</sequence>
<reference evidence="1 2" key="2">
    <citation type="journal article" date="2012" name="J. Bacteriol.">
        <title>Genome Sequence of Edwardsiella ictaluri 93-146, a Strain Associated with a Natural Channel Catfish Outbreak of Enteric Septicemia of Catfish.</title>
        <authorList>
            <person name="Williams M.L."/>
            <person name="Gillaspy A.F."/>
            <person name="Dyer D.W."/>
            <person name="Thune R.L."/>
            <person name="Waldbieser G.C."/>
            <person name="Schuster S.C."/>
            <person name="Gipson J."/>
            <person name="Zaitshik J."/>
            <person name="Landry C."/>
            <person name="Banes M.M."/>
            <person name="Lawrence M.L."/>
        </authorList>
    </citation>
    <scope>NUCLEOTIDE SEQUENCE [LARGE SCALE GENOMIC DNA]</scope>
    <source>
        <strain evidence="1 2">93-146</strain>
    </source>
</reference>
<accession>C5BFS9</accession>
<evidence type="ECO:0000313" key="2">
    <source>
        <dbReference type="Proteomes" id="UP000001485"/>
    </source>
</evidence>
<evidence type="ECO:0000313" key="1">
    <source>
        <dbReference type="EMBL" id="ACR69356.1"/>
    </source>
</evidence>
<dbReference type="HOGENOM" id="CLU_2464169_0_0_6"/>
<dbReference type="Proteomes" id="UP000001485">
    <property type="component" value="Chromosome"/>
</dbReference>
<dbReference type="PATRIC" id="fig|634503.3.peg.1946"/>
<gene>
    <name evidence="1" type="ordered locus">NT01EI_2181</name>
</gene>
<proteinExistence type="predicted"/>
<reference evidence="2" key="1">
    <citation type="submission" date="2009-03" db="EMBL/GenBank/DDBJ databases">
        <title>Complete genome sequence of Edwardsiella ictaluri 93-146.</title>
        <authorList>
            <person name="Williams M.L."/>
            <person name="Gillaspy A.F."/>
            <person name="Dyer D.W."/>
            <person name="Thune R.L."/>
            <person name="Waldbieser G.C."/>
            <person name="Schuster S.C."/>
            <person name="Gipson J."/>
            <person name="Zaitshik J."/>
            <person name="Landry C."/>
            <person name="Lawrence M.L."/>
        </authorList>
    </citation>
    <scope>NUCLEOTIDE SEQUENCE [LARGE SCALE GENOMIC DNA]</scope>
    <source>
        <strain evidence="2">93-146</strain>
    </source>
</reference>
<name>C5BFS9_EDWI9</name>
<organism evidence="1 2">
    <name type="scientific">Edwardsiella ictaluri (strain 93-146)</name>
    <dbReference type="NCBI Taxonomy" id="634503"/>
    <lineage>
        <taxon>Bacteria</taxon>
        <taxon>Pseudomonadati</taxon>
        <taxon>Pseudomonadota</taxon>
        <taxon>Gammaproteobacteria</taxon>
        <taxon>Enterobacterales</taxon>
        <taxon>Hafniaceae</taxon>
        <taxon>Edwardsiella</taxon>
    </lineage>
</organism>
<dbReference type="AlphaFoldDB" id="C5BFS9"/>